<dbReference type="EMBL" id="LAZR01007286">
    <property type="protein sequence ID" value="KKM86249.1"/>
    <property type="molecule type" value="Genomic_DNA"/>
</dbReference>
<proteinExistence type="predicted"/>
<evidence type="ECO:0000313" key="1">
    <source>
        <dbReference type="EMBL" id="KKM86249.1"/>
    </source>
</evidence>
<name>A0A0F9KV69_9ZZZZ</name>
<accession>A0A0F9KV69</accession>
<gene>
    <name evidence="1" type="ORF">LCGC14_1280910</name>
</gene>
<sequence length="233" mass="28098">MDKEINTVLDLFKKYSNDEIAQLIYDDFVKDKDLNHCNVRKRFERFENKFWARYLINENLPNPVLEHRKMDICGIDWDKIIDLEKKLVLKRNKVLNTKSDEELIEILYDKVKDQADLSSISLGIYWSELGVENIFSFPQTTFKRWEKINNDVCQKVKELKKQRRHEEIEKERNESFKLIDDIIEWVQEKGLKKLSKINLKLFLSEKKMNLTPVNRRALYLEVNKEIESKKENK</sequence>
<dbReference type="AlphaFoldDB" id="A0A0F9KV69"/>
<protein>
    <submittedName>
        <fullName evidence="1">Uncharacterized protein</fullName>
    </submittedName>
</protein>
<reference evidence="1" key="1">
    <citation type="journal article" date="2015" name="Nature">
        <title>Complex archaea that bridge the gap between prokaryotes and eukaryotes.</title>
        <authorList>
            <person name="Spang A."/>
            <person name="Saw J.H."/>
            <person name="Jorgensen S.L."/>
            <person name="Zaremba-Niedzwiedzka K."/>
            <person name="Martijn J."/>
            <person name="Lind A.E."/>
            <person name="van Eijk R."/>
            <person name="Schleper C."/>
            <person name="Guy L."/>
            <person name="Ettema T.J."/>
        </authorList>
    </citation>
    <scope>NUCLEOTIDE SEQUENCE</scope>
</reference>
<organism evidence="1">
    <name type="scientific">marine sediment metagenome</name>
    <dbReference type="NCBI Taxonomy" id="412755"/>
    <lineage>
        <taxon>unclassified sequences</taxon>
        <taxon>metagenomes</taxon>
        <taxon>ecological metagenomes</taxon>
    </lineage>
</organism>
<comment type="caution">
    <text evidence="1">The sequence shown here is derived from an EMBL/GenBank/DDBJ whole genome shotgun (WGS) entry which is preliminary data.</text>
</comment>